<evidence type="ECO:0000313" key="3">
    <source>
        <dbReference type="Proteomes" id="UP000053328"/>
    </source>
</evidence>
<dbReference type="Proteomes" id="UP000053328">
    <property type="component" value="Unassembled WGS sequence"/>
</dbReference>
<dbReference type="EMBL" id="KN847493">
    <property type="protein sequence ID" value="KIW19125.1"/>
    <property type="molecule type" value="Genomic_DNA"/>
</dbReference>
<protein>
    <recommendedName>
        <fullName evidence="1">HD domain-containing protein</fullName>
    </recommendedName>
</protein>
<dbReference type="STRING" id="91928.A0A0D2BKM2"/>
<evidence type="ECO:0000313" key="2">
    <source>
        <dbReference type="EMBL" id="KIW19125.1"/>
    </source>
</evidence>
<dbReference type="RefSeq" id="XP_016239341.1">
    <property type="nucleotide sequence ID" value="XM_016377771.1"/>
</dbReference>
<dbReference type="SUPFAM" id="SSF109604">
    <property type="entry name" value="HD-domain/PDEase-like"/>
    <property type="match status" value="1"/>
</dbReference>
<name>A0A0D2BKM2_9EURO</name>
<dbReference type="PANTHER" id="PTHR35569">
    <property type="entry name" value="CYANAMIDE HYDRATASE DDI2-RELATED"/>
    <property type="match status" value="1"/>
</dbReference>
<keyword evidence="3" id="KW-1185">Reference proteome</keyword>
<feature type="domain" description="HD" evidence="1">
    <location>
        <begin position="37"/>
        <end position="137"/>
    </location>
</feature>
<dbReference type="AlphaFoldDB" id="A0A0D2BKM2"/>
<reference evidence="2 3" key="1">
    <citation type="submission" date="2015-01" db="EMBL/GenBank/DDBJ databases">
        <title>The Genome Sequence of Exophiala spinifera CBS89968.</title>
        <authorList>
            <consortium name="The Broad Institute Genomics Platform"/>
            <person name="Cuomo C."/>
            <person name="de Hoog S."/>
            <person name="Gorbushina A."/>
            <person name="Stielow B."/>
            <person name="Teixiera M."/>
            <person name="Abouelleil A."/>
            <person name="Chapman S.B."/>
            <person name="Priest M."/>
            <person name="Young S.K."/>
            <person name="Wortman J."/>
            <person name="Nusbaum C."/>
            <person name="Birren B."/>
        </authorList>
    </citation>
    <scope>NUCLEOTIDE SEQUENCE [LARGE SCALE GENOMIC DNA]</scope>
    <source>
        <strain evidence="2 3">CBS 89968</strain>
    </source>
</reference>
<dbReference type="PANTHER" id="PTHR35569:SF1">
    <property type="entry name" value="CYANAMIDE HYDRATASE DDI2-RELATED"/>
    <property type="match status" value="1"/>
</dbReference>
<dbReference type="VEuPathDB" id="FungiDB:PV08_03417"/>
<accession>A0A0D2BKM2</accession>
<dbReference type="InterPro" id="IPR006674">
    <property type="entry name" value="HD_domain"/>
</dbReference>
<proteinExistence type="predicted"/>
<sequence>MSSPFPAFPICQITFPSSPLINAALAYSKEHTDACTVNHTLRSAAFSLLLMRKLPPFAAVDDIDVEAVVLANILHDLGWATTKSLLSPDKRFEIDGANLARDLLKSAAGENSAGWDKHRVQLIWDAIALHTTPSIAQHKEPEVSAVSLGIFADFVGPNIPIPGNPISVDEYKEIVTAFPRLGFKDHLVEIMCGLCREKPDTTFDNFVSDFGKSFGLDGKGTGKEDFKKLCEEKSLSNMLMGGLEACEQWES</sequence>
<gene>
    <name evidence="2" type="ORF">PV08_03417</name>
</gene>
<dbReference type="HOGENOM" id="CLU_070871_1_0_1"/>
<dbReference type="InterPro" id="IPR003607">
    <property type="entry name" value="HD/PDEase_dom"/>
</dbReference>
<dbReference type="GeneID" id="27330500"/>
<organism evidence="2 3">
    <name type="scientific">Exophiala spinifera</name>
    <dbReference type="NCBI Taxonomy" id="91928"/>
    <lineage>
        <taxon>Eukaryota</taxon>
        <taxon>Fungi</taxon>
        <taxon>Dikarya</taxon>
        <taxon>Ascomycota</taxon>
        <taxon>Pezizomycotina</taxon>
        <taxon>Eurotiomycetes</taxon>
        <taxon>Chaetothyriomycetidae</taxon>
        <taxon>Chaetothyriales</taxon>
        <taxon>Herpotrichiellaceae</taxon>
        <taxon>Exophiala</taxon>
    </lineage>
</organism>
<dbReference type="CDD" id="cd00077">
    <property type="entry name" value="HDc"/>
    <property type="match status" value="1"/>
</dbReference>
<dbReference type="Pfam" id="PF01966">
    <property type="entry name" value="HD"/>
    <property type="match status" value="1"/>
</dbReference>
<dbReference type="OrthoDB" id="2378324at2759"/>
<dbReference type="Gene3D" id="1.10.3210.10">
    <property type="entry name" value="Hypothetical protein af1432"/>
    <property type="match status" value="1"/>
</dbReference>
<evidence type="ECO:0000259" key="1">
    <source>
        <dbReference type="Pfam" id="PF01966"/>
    </source>
</evidence>